<comment type="function">
    <text evidence="11">Catalyzes the folate-dependent formation of 5-methyl-uridine at position 54 (M-5-U54) in all tRNAs.</text>
</comment>
<dbReference type="EC" id="2.1.1.74" evidence="11"/>
<dbReference type="EMBL" id="SWKR01000002">
    <property type="protein sequence ID" value="TKD50693.1"/>
    <property type="molecule type" value="Genomic_DNA"/>
</dbReference>
<dbReference type="HAMAP" id="MF_01037">
    <property type="entry name" value="TrmFO"/>
    <property type="match status" value="1"/>
</dbReference>
<dbReference type="NCBIfam" id="TIGR00137">
    <property type="entry name" value="gid_trmFO"/>
    <property type="match status" value="1"/>
</dbReference>
<comment type="subcellular location">
    <subcellularLocation>
        <location evidence="11">Cytoplasm</location>
    </subcellularLocation>
</comment>
<evidence type="ECO:0000313" key="14">
    <source>
        <dbReference type="Proteomes" id="UP000309138"/>
    </source>
</evidence>
<dbReference type="SUPFAM" id="SSF51905">
    <property type="entry name" value="FAD/NAD(P)-binding domain"/>
    <property type="match status" value="1"/>
</dbReference>
<keyword evidence="14" id="KW-1185">Reference proteome</keyword>
<reference evidence="13 14" key="1">
    <citation type="submission" date="2019-04" db="EMBL/GenBank/DDBJ databases">
        <authorList>
            <person name="Yang Y."/>
            <person name="Wei D."/>
        </authorList>
    </citation>
    <scope>NUCLEOTIDE SEQUENCE [LARGE SCALE GENOMIC DNA]</scope>
    <source>
        <strain evidence="13 14">L-1-4w-11</strain>
    </source>
</reference>
<comment type="catalytic activity">
    <reaction evidence="11">
        <text>uridine(54) in tRNA + (6R)-5,10-methylene-5,6,7,8-tetrahydrofolate + NADH + H(+) = 5-methyluridine(54) in tRNA + (6S)-5,6,7,8-tetrahydrofolate + NAD(+)</text>
        <dbReference type="Rhea" id="RHEA:16873"/>
        <dbReference type="Rhea" id="RHEA-COMP:10167"/>
        <dbReference type="Rhea" id="RHEA-COMP:10193"/>
        <dbReference type="ChEBI" id="CHEBI:15378"/>
        <dbReference type="ChEBI" id="CHEBI:15636"/>
        <dbReference type="ChEBI" id="CHEBI:57453"/>
        <dbReference type="ChEBI" id="CHEBI:57540"/>
        <dbReference type="ChEBI" id="CHEBI:57945"/>
        <dbReference type="ChEBI" id="CHEBI:65315"/>
        <dbReference type="ChEBI" id="CHEBI:74447"/>
        <dbReference type="EC" id="2.1.1.74"/>
    </reaction>
</comment>
<evidence type="ECO:0000256" key="9">
    <source>
        <dbReference type="ARBA" id="ARBA00022857"/>
    </source>
</evidence>
<dbReference type="InterPro" id="IPR002218">
    <property type="entry name" value="MnmG-rel"/>
</dbReference>
<dbReference type="RefSeq" id="WP_136942637.1">
    <property type="nucleotide sequence ID" value="NZ_SWKR01000002.1"/>
</dbReference>
<protein>
    <recommendedName>
        <fullName evidence="11">Methylenetetrahydrofolate--tRNA-(uracil-5-)-methyltransferase TrmFO</fullName>
        <ecNumber evidence="11">2.1.1.74</ecNumber>
    </recommendedName>
    <alternativeName>
        <fullName evidence="11">Folate-dependent tRNA (uracil-5-)-methyltransferase</fullName>
    </alternativeName>
    <alternativeName>
        <fullName evidence="11">Folate-dependent tRNA(M-5-U54)-methyltransferase</fullName>
    </alternativeName>
</protein>
<dbReference type="InterPro" id="IPR004417">
    <property type="entry name" value="TrmFO"/>
</dbReference>
<evidence type="ECO:0000256" key="8">
    <source>
        <dbReference type="ARBA" id="ARBA00022827"/>
    </source>
</evidence>
<dbReference type="PROSITE" id="PS01281">
    <property type="entry name" value="GIDA_2"/>
    <property type="match status" value="1"/>
</dbReference>
<gene>
    <name evidence="11" type="primary">trmFO</name>
    <name evidence="13" type="ORF">FBR43_07860</name>
</gene>
<sequence length="446" mass="47567">MNAQTHDVHIIGGGLAGSEAAWQLARAGLRVKLSEMRGGGETTPAHQGDALAELVCSNSFRSDDAERNAVGLLHAEMRALDSLVIACADAHQVPAGSALAVDRDGFSAAVTQALEAEPNITIVRERVDALPDTGLAIIATGPLTAPGLAEGIANATGADALAFFDAIAPIVHAESIDMSVAWKQSRWDKAGPGGDGKDYINCPMDKAQYEAFHAALMAGEKAAFREWENVPYFDGCMPIEVMAERGLDTLRYGPMKGVGLDDPRTGRWPHACVQLRQDNASGTLWNMVGFQTKLKHGEQVRIFRTIPGLEHAEFARLGGLHRNTFIRSPVLLDGTLRLKARPNLRFAGQITGCEGYVESAAIGLLAGRFAAAELRGQASAPPPVETALGALLGHITGGADAETYQPMNVNFGLFPPIEGRTKKADRKLMYTARAREAFGAWQAALR</sequence>
<evidence type="ECO:0000256" key="10">
    <source>
        <dbReference type="ARBA" id="ARBA00023027"/>
    </source>
</evidence>
<dbReference type="AlphaFoldDB" id="A0A4U1L3B9"/>
<dbReference type="InterPro" id="IPR036188">
    <property type="entry name" value="FAD/NAD-bd_sf"/>
</dbReference>
<evidence type="ECO:0000256" key="5">
    <source>
        <dbReference type="ARBA" id="ARBA00022630"/>
    </source>
</evidence>
<proteinExistence type="inferred from homology"/>
<dbReference type="NCBIfam" id="NF003739">
    <property type="entry name" value="PRK05335.1"/>
    <property type="match status" value="1"/>
</dbReference>
<comment type="catalytic activity">
    <reaction evidence="11">
        <text>uridine(54) in tRNA + (6R)-5,10-methylene-5,6,7,8-tetrahydrofolate + NADPH + H(+) = 5-methyluridine(54) in tRNA + (6S)-5,6,7,8-tetrahydrofolate + NADP(+)</text>
        <dbReference type="Rhea" id="RHEA:62372"/>
        <dbReference type="Rhea" id="RHEA-COMP:10167"/>
        <dbReference type="Rhea" id="RHEA-COMP:10193"/>
        <dbReference type="ChEBI" id="CHEBI:15378"/>
        <dbReference type="ChEBI" id="CHEBI:15636"/>
        <dbReference type="ChEBI" id="CHEBI:57453"/>
        <dbReference type="ChEBI" id="CHEBI:57783"/>
        <dbReference type="ChEBI" id="CHEBI:58349"/>
        <dbReference type="ChEBI" id="CHEBI:65315"/>
        <dbReference type="ChEBI" id="CHEBI:74447"/>
        <dbReference type="EC" id="2.1.1.74"/>
    </reaction>
</comment>
<dbReference type="Pfam" id="PF01134">
    <property type="entry name" value="GIDA"/>
    <property type="match status" value="1"/>
</dbReference>
<dbReference type="GO" id="GO:0047151">
    <property type="term" value="F:tRNA (uracil(54)-C5)-methyltransferase activity, 5,10-methylenetetrahydrofolate-dependent"/>
    <property type="evidence" value="ECO:0007669"/>
    <property type="project" value="UniProtKB-UniRule"/>
</dbReference>
<name>A0A4U1L3B9_9SPHN</name>
<dbReference type="GO" id="GO:0002098">
    <property type="term" value="P:tRNA wobble uridine modification"/>
    <property type="evidence" value="ECO:0007669"/>
    <property type="project" value="TreeGrafter"/>
</dbReference>
<dbReference type="PANTHER" id="PTHR11806:SF2">
    <property type="entry name" value="METHYLENETETRAHYDROFOLATE--TRNA-(URACIL-5-)-METHYLTRANSFERASE TRMFO"/>
    <property type="match status" value="1"/>
</dbReference>
<accession>A0A4U1L3B9</accession>
<evidence type="ECO:0000313" key="13">
    <source>
        <dbReference type="EMBL" id="TKD50693.1"/>
    </source>
</evidence>
<comment type="caution">
    <text evidence="13">The sequence shown here is derived from an EMBL/GenBank/DDBJ whole genome shotgun (WGS) entry which is preliminary data.</text>
</comment>
<feature type="domain" description="MnmG N-terminal" evidence="12">
    <location>
        <begin position="7"/>
        <end position="377"/>
    </location>
</feature>
<dbReference type="PANTHER" id="PTHR11806">
    <property type="entry name" value="GLUCOSE INHIBITED DIVISION PROTEIN A"/>
    <property type="match status" value="1"/>
</dbReference>
<keyword evidence="7 11" id="KW-0819">tRNA processing</keyword>
<dbReference type="Gene3D" id="3.50.50.60">
    <property type="entry name" value="FAD/NAD(P)-binding domain"/>
    <property type="match status" value="2"/>
</dbReference>
<comment type="similarity">
    <text evidence="11">Belongs to the MnmG family. TrmFO subfamily.</text>
</comment>
<evidence type="ECO:0000256" key="6">
    <source>
        <dbReference type="ARBA" id="ARBA00022679"/>
    </source>
</evidence>
<evidence type="ECO:0000256" key="2">
    <source>
        <dbReference type="ARBA" id="ARBA00003717"/>
    </source>
</evidence>
<evidence type="ECO:0000256" key="1">
    <source>
        <dbReference type="ARBA" id="ARBA00001974"/>
    </source>
</evidence>
<dbReference type="InterPro" id="IPR040131">
    <property type="entry name" value="MnmG_N"/>
</dbReference>
<dbReference type="Proteomes" id="UP000309138">
    <property type="component" value="Unassembled WGS sequence"/>
</dbReference>
<dbReference type="GO" id="GO:0030488">
    <property type="term" value="P:tRNA methylation"/>
    <property type="evidence" value="ECO:0007669"/>
    <property type="project" value="TreeGrafter"/>
</dbReference>
<evidence type="ECO:0000259" key="12">
    <source>
        <dbReference type="Pfam" id="PF01134"/>
    </source>
</evidence>
<dbReference type="OrthoDB" id="9803114at2"/>
<organism evidence="13 14">
    <name type="scientific">Sphingomonas baiyangensis</name>
    <dbReference type="NCBI Taxonomy" id="2572576"/>
    <lineage>
        <taxon>Bacteria</taxon>
        <taxon>Pseudomonadati</taxon>
        <taxon>Pseudomonadota</taxon>
        <taxon>Alphaproteobacteria</taxon>
        <taxon>Sphingomonadales</taxon>
        <taxon>Sphingomonadaceae</taxon>
        <taxon>Sphingomonas</taxon>
    </lineage>
</organism>
<evidence type="ECO:0000256" key="4">
    <source>
        <dbReference type="ARBA" id="ARBA00022603"/>
    </source>
</evidence>
<evidence type="ECO:0000256" key="11">
    <source>
        <dbReference type="HAMAP-Rule" id="MF_01037"/>
    </source>
</evidence>
<feature type="binding site" evidence="11">
    <location>
        <begin position="12"/>
        <end position="17"/>
    </location>
    <ligand>
        <name>FAD</name>
        <dbReference type="ChEBI" id="CHEBI:57692"/>
    </ligand>
</feature>
<keyword evidence="9 11" id="KW-0521">NADP</keyword>
<evidence type="ECO:0000256" key="3">
    <source>
        <dbReference type="ARBA" id="ARBA00022490"/>
    </source>
</evidence>
<keyword evidence="4 11" id="KW-0489">Methyltransferase</keyword>
<comment type="function">
    <text evidence="2">NAD-binding protein involved in the addition of a carboxymethylaminomethyl (cmnm) group at the wobble position (U34) of certain tRNAs, forming tRNA-cmnm(5)s(2)U34.</text>
</comment>
<keyword evidence="5 11" id="KW-0285">Flavoprotein</keyword>
<keyword evidence="6 11" id="KW-0808">Transferase</keyword>
<dbReference type="GO" id="GO:0050660">
    <property type="term" value="F:flavin adenine dinucleotide binding"/>
    <property type="evidence" value="ECO:0007669"/>
    <property type="project" value="UniProtKB-UniRule"/>
</dbReference>
<keyword evidence="8 11" id="KW-0274">FAD</keyword>
<keyword evidence="10 11" id="KW-0520">NAD</keyword>
<evidence type="ECO:0000256" key="7">
    <source>
        <dbReference type="ARBA" id="ARBA00022694"/>
    </source>
</evidence>
<comment type="cofactor">
    <cofactor evidence="1 11">
        <name>FAD</name>
        <dbReference type="ChEBI" id="CHEBI:57692"/>
    </cofactor>
</comment>
<keyword evidence="3 11" id="KW-0963">Cytoplasm</keyword>
<dbReference type="GO" id="GO:0005829">
    <property type="term" value="C:cytosol"/>
    <property type="evidence" value="ECO:0007669"/>
    <property type="project" value="TreeGrafter"/>
</dbReference>
<dbReference type="InterPro" id="IPR020595">
    <property type="entry name" value="MnmG-rel_CS"/>
</dbReference>